<dbReference type="PaxDb" id="2903-EOD26789"/>
<dbReference type="InterPro" id="IPR006132">
    <property type="entry name" value="Asp/Orn_carbamoyltranf_P-bd"/>
</dbReference>
<dbReference type="PRINTS" id="PR00100">
    <property type="entry name" value="AOTCASE"/>
</dbReference>
<keyword evidence="3 4" id="KW-0808">Transferase</keyword>
<dbReference type="eggNOG" id="KOG1504">
    <property type="taxonomic scope" value="Eukaryota"/>
</dbReference>
<dbReference type="InterPro" id="IPR002292">
    <property type="entry name" value="Orn/put_carbamltrans"/>
</dbReference>
<organism evidence="7 8">
    <name type="scientific">Emiliania huxleyi (strain CCMP1516)</name>
    <dbReference type="NCBI Taxonomy" id="280463"/>
    <lineage>
        <taxon>Eukaryota</taxon>
        <taxon>Haptista</taxon>
        <taxon>Haptophyta</taxon>
        <taxon>Prymnesiophyceae</taxon>
        <taxon>Isochrysidales</taxon>
        <taxon>Noelaerhabdaceae</taxon>
        <taxon>Emiliania</taxon>
    </lineage>
</organism>
<dbReference type="PRINTS" id="PR00102">
    <property type="entry name" value="OTCASE"/>
</dbReference>
<dbReference type="InterPro" id="IPR006130">
    <property type="entry name" value="Asp/Orn_carbamoylTrfase"/>
</dbReference>
<dbReference type="GO" id="GO:0004585">
    <property type="term" value="F:ornithine carbamoyltransferase activity"/>
    <property type="evidence" value="ECO:0007669"/>
    <property type="project" value="UniProtKB-EC"/>
</dbReference>
<dbReference type="FunFam" id="3.40.50.1370:FF:000008">
    <property type="entry name" value="Ornithine carbamoyltransferase"/>
    <property type="match status" value="1"/>
</dbReference>
<proteinExistence type="inferred from homology"/>
<dbReference type="Gene3D" id="3.40.50.1370">
    <property type="entry name" value="Aspartate/ornithine carbamoyltransferase"/>
    <property type="match status" value="2"/>
</dbReference>
<dbReference type="GO" id="GO:0042450">
    <property type="term" value="P:L-arginine biosynthetic process via ornithine"/>
    <property type="evidence" value="ECO:0007669"/>
    <property type="project" value="TreeGrafter"/>
</dbReference>
<dbReference type="GeneID" id="17273872"/>
<sequence>MLSLLVAATSFSPVGSGPARGLTHSIGSGPARQRPAVLSAANCETELPAGQRHFLHVDDLSTAEVREVLDLAKRIKATLAAGGPGYRPFADQTLAMVFTKPSCRTRVSFESGFRRLGGHALCLGEEVGIGTREATKDVARVLASMNELLMARLYAHADMLELAQFSKVPVVNGLTDYNHPCQIVADALTIEEVVPDGSIEGKKVVYVGDGNNIVHSWLELACVVPFDFVCACPSGFEPDAELVERVAKSGVGSARVVVDDPTGAVSGADVIYADVWASMGQKEEAATREAVNEALLAATGRDDTLFLHCLPAERGREVSDGVMESAQSHVFRQAENRMHAQNAIMVFCAGAARPAA</sequence>
<dbReference type="RefSeq" id="XP_005780756.1">
    <property type="nucleotide sequence ID" value="XM_005780699.1"/>
</dbReference>
<evidence type="ECO:0000256" key="1">
    <source>
        <dbReference type="ARBA" id="ARBA00007805"/>
    </source>
</evidence>
<dbReference type="EnsemblProtists" id="EOD28327">
    <property type="protein sequence ID" value="EOD28327"/>
    <property type="gene ID" value="EMIHUDRAFT_204139"/>
</dbReference>
<dbReference type="EC" id="2.1.3.3" evidence="2"/>
<reference evidence="8" key="1">
    <citation type="journal article" date="2013" name="Nature">
        <title>Pan genome of the phytoplankton Emiliania underpins its global distribution.</title>
        <authorList>
            <person name="Read B.A."/>
            <person name="Kegel J."/>
            <person name="Klute M.J."/>
            <person name="Kuo A."/>
            <person name="Lefebvre S.C."/>
            <person name="Maumus F."/>
            <person name="Mayer C."/>
            <person name="Miller J."/>
            <person name="Monier A."/>
            <person name="Salamov A."/>
            <person name="Young J."/>
            <person name="Aguilar M."/>
            <person name="Claverie J.M."/>
            <person name="Frickenhaus S."/>
            <person name="Gonzalez K."/>
            <person name="Herman E.K."/>
            <person name="Lin Y.C."/>
            <person name="Napier J."/>
            <person name="Ogata H."/>
            <person name="Sarno A.F."/>
            <person name="Shmutz J."/>
            <person name="Schroeder D."/>
            <person name="de Vargas C."/>
            <person name="Verret F."/>
            <person name="von Dassow P."/>
            <person name="Valentin K."/>
            <person name="Van de Peer Y."/>
            <person name="Wheeler G."/>
            <person name="Dacks J.B."/>
            <person name="Delwiche C.F."/>
            <person name="Dyhrman S.T."/>
            <person name="Glockner G."/>
            <person name="John U."/>
            <person name="Richards T."/>
            <person name="Worden A.Z."/>
            <person name="Zhang X."/>
            <person name="Grigoriev I.V."/>
            <person name="Allen A.E."/>
            <person name="Bidle K."/>
            <person name="Borodovsky M."/>
            <person name="Bowler C."/>
            <person name="Brownlee C."/>
            <person name="Cock J.M."/>
            <person name="Elias M."/>
            <person name="Gladyshev V.N."/>
            <person name="Groth M."/>
            <person name="Guda C."/>
            <person name="Hadaegh A."/>
            <person name="Iglesias-Rodriguez M.D."/>
            <person name="Jenkins J."/>
            <person name="Jones B.M."/>
            <person name="Lawson T."/>
            <person name="Leese F."/>
            <person name="Lindquist E."/>
            <person name="Lobanov A."/>
            <person name="Lomsadze A."/>
            <person name="Malik S.B."/>
            <person name="Marsh M.E."/>
            <person name="Mackinder L."/>
            <person name="Mock T."/>
            <person name="Mueller-Roeber B."/>
            <person name="Pagarete A."/>
            <person name="Parker M."/>
            <person name="Probert I."/>
            <person name="Quesneville H."/>
            <person name="Raines C."/>
            <person name="Rensing S.A."/>
            <person name="Riano-Pachon D.M."/>
            <person name="Richier S."/>
            <person name="Rokitta S."/>
            <person name="Shiraiwa Y."/>
            <person name="Soanes D.M."/>
            <person name="van der Giezen M."/>
            <person name="Wahlund T.M."/>
            <person name="Williams B."/>
            <person name="Wilson W."/>
            <person name="Wolfe G."/>
            <person name="Wurch L.L."/>
        </authorList>
    </citation>
    <scope>NUCLEOTIDE SEQUENCE</scope>
</reference>
<dbReference type="Pfam" id="PF02729">
    <property type="entry name" value="OTCace_N"/>
    <property type="match status" value="1"/>
</dbReference>
<evidence type="ECO:0000259" key="6">
    <source>
        <dbReference type="Pfam" id="PF02729"/>
    </source>
</evidence>
<feature type="domain" description="Aspartate/ornithine carbamoyltransferase carbamoyl-P binding" evidence="6">
    <location>
        <begin position="52"/>
        <end position="192"/>
    </location>
</feature>
<dbReference type="NCBIfam" id="NF001986">
    <property type="entry name" value="PRK00779.1"/>
    <property type="match status" value="1"/>
</dbReference>
<comment type="similarity">
    <text evidence="1">Belongs to the aspartate/ornithine carbamoyltransferase superfamily. OTCase family.</text>
</comment>
<evidence type="ECO:0000313" key="8">
    <source>
        <dbReference type="Proteomes" id="UP000013827"/>
    </source>
</evidence>
<dbReference type="GeneID" id="17272335"/>
<dbReference type="SUPFAM" id="SSF53671">
    <property type="entry name" value="Aspartate/ornithine carbamoyltransferase"/>
    <property type="match status" value="1"/>
</dbReference>
<dbReference type="AlphaFoldDB" id="A0A0D3JTF4"/>
<dbReference type="KEGG" id="ehx:EMIHUDRAFT_204139"/>
<accession>A0A0D3JTF4</accession>
<evidence type="ECO:0000256" key="4">
    <source>
        <dbReference type="RuleBase" id="RU003634"/>
    </source>
</evidence>
<feature type="domain" description="Aspartate/ornithine carbamoyltransferase Asp/Orn-binding" evidence="5">
    <location>
        <begin position="200"/>
        <end position="348"/>
    </location>
</feature>
<dbReference type="GO" id="GO:0019240">
    <property type="term" value="P:citrulline biosynthetic process"/>
    <property type="evidence" value="ECO:0007669"/>
    <property type="project" value="TreeGrafter"/>
</dbReference>
<evidence type="ECO:0000256" key="2">
    <source>
        <dbReference type="ARBA" id="ARBA00013007"/>
    </source>
</evidence>
<evidence type="ECO:0000256" key="3">
    <source>
        <dbReference type="ARBA" id="ARBA00022679"/>
    </source>
</evidence>
<name>A0A0D3JTF4_EMIH1</name>
<dbReference type="RefSeq" id="XP_005779218.1">
    <property type="nucleotide sequence ID" value="XM_005779161.1"/>
</dbReference>
<dbReference type="OMA" id="DGNNVCN"/>
<evidence type="ECO:0000313" key="7">
    <source>
        <dbReference type="EnsemblProtists" id="EOD26789"/>
    </source>
</evidence>
<evidence type="ECO:0000259" key="5">
    <source>
        <dbReference type="Pfam" id="PF00185"/>
    </source>
</evidence>
<dbReference type="PANTHER" id="PTHR45753:SF3">
    <property type="entry name" value="ORNITHINE TRANSCARBAMYLASE, MITOCHONDRIAL"/>
    <property type="match status" value="1"/>
</dbReference>
<dbReference type="InterPro" id="IPR006131">
    <property type="entry name" value="Asp_carbamoyltransf_Asp/Orn-bd"/>
</dbReference>
<dbReference type="HOGENOM" id="CLU_043846_3_2_1"/>
<dbReference type="NCBIfam" id="TIGR00658">
    <property type="entry name" value="orni_carb_tr"/>
    <property type="match status" value="1"/>
</dbReference>
<dbReference type="InterPro" id="IPR036901">
    <property type="entry name" value="Asp/Orn_carbamoylTrfase_sf"/>
</dbReference>
<dbReference type="Pfam" id="PF00185">
    <property type="entry name" value="OTCace"/>
    <property type="match status" value="1"/>
</dbReference>
<reference evidence="7" key="2">
    <citation type="submission" date="2024-10" db="UniProtKB">
        <authorList>
            <consortium name="EnsemblProtists"/>
        </authorList>
    </citation>
    <scope>IDENTIFICATION</scope>
</reference>
<dbReference type="PANTHER" id="PTHR45753">
    <property type="entry name" value="ORNITHINE CARBAMOYLTRANSFERASE, MITOCHONDRIAL"/>
    <property type="match status" value="1"/>
</dbReference>
<dbReference type="Proteomes" id="UP000013827">
    <property type="component" value="Unassembled WGS sequence"/>
</dbReference>
<dbReference type="EnsemblProtists" id="EOD26789">
    <property type="protein sequence ID" value="EOD26789"/>
    <property type="gene ID" value="EMIHUDRAFT_236460"/>
</dbReference>
<dbReference type="KEGG" id="ehx:EMIHUDRAFT_236460"/>
<keyword evidence="8" id="KW-1185">Reference proteome</keyword>
<dbReference type="STRING" id="2903.R1CZZ3"/>
<dbReference type="GO" id="GO:0016597">
    <property type="term" value="F:amino acid binding"/>
    <property type="evidence" value="ECO:0007669"/>
    <property type="project" value="InterPro"/>
</dbReference>
<protein>
    <recommendedName>
        <fullName evidence="2">ornithine carbamoyltransferase</fullName>
        <ecNumber evidence="2">2.1.3.3</ecNumber>
    </recommendedName>
</protein>